<feature type="transmembrane region" description="Helical" evidence="6">
    <location>
        <begin position="38"/>
        <end position="57"/>
    </location>
</feature>
<feature type="transmembrane region" description="Helical" evidence="6">
    <location>
        <begin position="335"/>
        <end position="354"/>
    </location>
</feature>
<feature type="domain" description="Sodium/calcium exchanger membrane region" evidence="7">
    <location>
        <begin position="236"/>
        <end position="379"/>
    </location>
</feature>
<feature type="transmembrane region" description="Helical" evidence="6">
    <location>
        <begin position="108"/>
        <end position="127"/>
    </location>
</feature>
<dbReference type="GO" id="GO:0055085">
    <property type="term" value="P:transmembrane transport"/>
    <property type="evidence" value="ECO:0007669"/>
    <property type="project" value="InterPro"/>
</dbReference>
<evidence type="ECO:0000256" key="4">
    <source>
        <dbReference type="ARBA" id="ARBA00023136"/>
    </source>
</evidence>
<dbReference type="Gene3D" id="1.20.1420.30">
    <property type="entry name" value="NCX, central ion-binding region"/>
    <property type="match status" value="1"/>
</dbReference>
<evidence type="ECO:0000256" key="6">
    <source>
        <dbReference type="SAM" id="Phobius"/>
    </source>
</evidence>
<feature type="transmembrane region" description="Helical" evidence="6">
    <location>
        <begin position="361"/>
        <end position="384"/>
    </location>
</feature>
<feature type="transmembrane region" description="Helical" evidence="6">
    <location>
        <begin position="139"/>
        <end position="161"/>
    </location>
</feature>
<name>A0A2T0QZG4_9ACTN</name>
<dbReference type="EMBL" id="PVZF01000011">
    <property type="protein sequence ID" value="PRY12070.1"/>
    <property type="molecule type" value="Genomic_DNA"/>
</dbReference>
<evidence type="ECO:0000313" key="9">
    <source>
        <dbReference type="Proteomes" id="UP000238083"/>
    </source>
</evidence>
<comment type="subcellular location">
    <subcellularLocation>
        <location evidence="1">Membrane</location>
        <topology evidence="1">Multi-pass membrane protein</topology>
    </subcellularLocation>
</comment>
<dbReference type="AlphaFoldDB" id="A0A2T0QZG4"/>
<feature type="domain" description="Sodium/calcium exchanger membrane region" evidence="7">
    <location>
        <begin position="40"/>
        <end position="190"/>
    </location>
</feature>
<comment type="caution">
    <text evidence="8">The sequence shown here is derived from an EMBL/GenBank/DDBJ whole genome shotgun (WGS) entry which is preliminary data.</text>
</comment>
<protein>
    <submittedName>
        <fullName evidence="8">Cation:H+ antiporter</fullName>
    </submittedName>
</protein>
<feature type="transmembrane region" description="Helical" evidence="6">
    <location>
        <begin position="259"/>
        <end position="279"/>
    </location>
</feature>
<feature type="transmembrane region" description="Helical" evidence="6">
    <location>
        <begin position="69"/>
        <end position="88"/>
    </location>
</feature>
<feature type="region of interest" description="Disordered" evidence="5">
    <location>
        <begin position="1"/>
        <end position="25"/>
    </location>
</feature>
<evidence type="ECO:0000313" key="8">
    <source>
        <dbReference type="EMBL" id="PRY12070.1"/>
    </source>
</evidence>
<organism evidence="8 9">
    <name type="scientific">Kineococcus rhizosphaerae</name>
    <dbReference type="NCBI Taxonomy" id="559628"/>
    <lineage>
        <taxon>Bacteria</taxon>
        <taxon>Bacillati</taxon>
        <taxon>Actinomycetota</taxon>
        <taxon>Actinomycetes</taxon>
        <taxon>Kineosporiales</taxon>
        <taxon>Kineosporiaceae</taxon>
        <taxon>Kineococcus</taxon>
    </lineage>
</organism>
<keyword evidence="4 6" id="KW-0472">Membrane</keyword>
<proteinExistence type="predicted"/>
<feature type="region of interest" description="Disordered" evidence="5">
    <location>
        <begin position="201"/>
        <end position="228"/>
    </location>
</feature>
<dbReference type="Proteomes" id="UP000238083">
    <property type="component" value="Unassembled WGS sequence"/>
</dbReference>
<dbReference type="Pfam" id="PF01699">
    <property type="entry name" value="Na_Ca_ex"/>
    <property type="match status" value="2"/>
</dbReference>
<feature type="transmembrane region" description="Helical" evidence="6">
    <location>
        <begin position="173"/>
        <end position="191"/>
    </location>
</feature>
<accession>A0A2T0QZG4</accession>
<keyword evidence="2 6" id="KW-0812">Transmembrane</keyword>
<dbReference type="GO" id="GO:0016020">
    <property type="term" value="C:membrane"/>
    <property type="evidence" value="ECO:0007669"/>
    <property type="project" value="UniProtKB-SubCell"/>
</dbReference>
<reference evidence="8 9" key="1">
    <citation type="submission" date="2018-03" db="EMBL/GenBank/DDBJ databases">
        <title>Genomic Encyclopedia of Archaeal and Bacterial Type Strains, Phase II (KMG-II): from individual species to whole genera.</title>
        <authorList>
            <person name="Goeker M."/>
        </authorList>
    </citation>
    <scope>NUCLEOTIDE SEQUENCE [LARGE SCALE GENOMIC DNA]</scope>
    <source>
        <strain evidence="8 9">DSM 19711</strain>
    </source>
</reference>
<keyword evidence="3 6" id="KW-1133">Transmembrane helix</keyword>
<evidence type="ECO:0000256" key="3">
    <source>
        <dbReference type="ARBA" id="ARBA00022989"/>
    </source>
</evidence>
<dbReference type="InterPro" id="IPR004837">
    <property type="entry name" value="NaCa_Exmemb"/>
</dbReference>
<sequence>MEPSEHEHAPPVAGRLRRSASENPPVEENPVSLASLSLPWLLLVFAVAAAAIWVAGVQLSDQTDVLAERLHLGAALGGTVLLAVATNLPEIAITVSAAASGDVGVATGNVLGGIAIQTVVLVALDAFGTRGGRPLTHRAASLGLVLEGAVVIAVLGVVIAGTQLPRDLVVARVAPGGLLIAVLWVVGLVLLGRAGRGLPWQESGEAPDNQGPPKGHSRTTKERAATSKGTSTARAAVVFAVAALVTLVAGVVLERSGDRIAGHVGLSGVLFGATVLAAATSLPELSTGLTSVRNGDHQLAVSDIFGGNAFLPVLFLLASLVSGQAVLPQAQSSDIYLTAVGILLTVVYVVGLIFRPTRRVLGMGVDSLVVLVLYVVAVAGLVTLPG</sequence>
<evidence type="ECO:0000256" key="5">
    <source>
        <dbReference type="SAM" id="MobiDB-lite"/>
    </source>
</evidence>
<gene>
    <name evidence="8" type="ORF">CLV37_11126</name>
</gene>
<feature type="transmembrane region" description="Helical" evidence="6">
    <location>
        <begin position="233"/>
        <end position="253"/>
    </location>
</feature>
<evidence type="ECO:0000256" key="2">
    <source>
        <dbReference type="ARBA" id="ARBA00022692"/>
    </source>
</evidence>
<keyword evidence="9" id="KW-1185">Reference proteome</keyword>
<evidence type="ECO:0000259" key="7">
    <source>
        <dbReference type="Pfam" id="PF01699"/>
    </source>
</evidence>
<feature type="transmembrane region" description="Helical" evidence="6">
    <location>
        <begin position="300"/>
        <end position="323"/>
    </location>
</feature>
<dbReference type="InterPro" id="IPR044880">
    <property type="entry name" value="NCX_ion-bd_dom_sf"/>
</dbReference>
<evidence type="ECO:0000256" key="1">
    <source>
        <dbReference type="ARBA" id="ARBA00004141"/>
    </source>
</evidence>